<dbReference type="RefSeq" id="WP_028126641.1">
    <property type="nucleotide sequence ID" value="NZ_PHNE01000001.1"/>
</dbReference>
<reference evidence="2 3" key="1">
    <citation type="submission" date="2017-11" db="EMBL/GenBank/DDBJ databases">
        <title>Genome sequence of Entomoplasma lucivorax PIPN-2 (ATCC 49196).</title>
        <authorList>
            <person name="Lo W.-S."/>
            <person name="Gasparich G.E."/>
            <person name="Kuo C.-H."/>
        </authorList>
    </citation>
    <scope>NUCLEOTIDE SEQUENCE [LARGE SCALE GENOMIC DNA]</scope>
    <source>
        <strain evidence="2 3">PIPN-2</strain>
    </source>
</reference>
<feature type="transmembrane region" description="Helical" evidence="1">
    <location>
        <begin position="204"/>
        <end position="229"/>
    </location>
</feature>
<dbReference type="Proteomes" id="UP000237865">
    <property type="component" value="Unassembled WGS sequence"/>
</dbReference>
<feature type="transmembrane region" description="Helical" evidence="1">
    <location>
        <begin position="296"/>
        <end position="319"/>
    </location>
</feature>
<keyword evidence="1" id="KW-1133">Transmembrane helix</keyword>
<feature type="transmembrane region" description="Helical" evidence="1">
    <location>
        <begin position="364"/>
        <end position="385"/>
    </location>
</feature>
<accession>A0A2S5RFG9</accession>
<gene>
    <name evidence="2" type="ORF">ELUCI_v1c02530</name>
</gene>
<feature type="transmembrane region" description="Helical" evidence="1">
    <location>
        <begin position="123"/>
        <end position="145"/>
    </location>
</feature>
<feature type="transmembrane region" description="Helical" evidence="1">
    <location>
        <begin position="21"/>
        <end position="40"/>
    </location>
</feature>
<evidence type="ECO:0000313" key="2">
    <source>
        <dbReference type="EMBL" id="PPE05962.1"/>
    </source>
</evidence>
<protein>
    <submittedName>
        <fullName evidence="2">Uncharacterized protein</fullName>
    </submittedName>
</protein>
<evidence type="ECO:0000256" key="1">
    <source>
        <dbReference type="SAM" id="Phobius"/>
    </source>
</evidence>
<feature type="transmembrane region" description="Helical" evidence="1">
    <location>
        <begin position="397"/>
        <end position="414"/>
    </location>
</feature>
<feature type="transmembrane region" description="Helical" evidence="1">
    <location>
        <begin position="325"/>
        <end position="344"/>
    </location>
</feature>
<name>A0A2S5RFG9_9MOLU</name>
<keyword evidence="1" id="KW-0472">Membrane</keyword>
<dbReference type="EMBL" id="PHNE01000001">
    <property type="protein sequence ID" value="PPE05962.1"/>
    <property type="molecule type" value="Genomic_DNA"/>
</dbReference>
<comment type="caution">
    <text evidence="2">The sequence shown here is derived from an EMBL/GenBank/DDBJ whole genome shotgun (WGS) entry which is preliminary data.</text>
</comment>
<keyword evidence="3" id="KW-1185">Reference proteome</keyword>
<dbReference type="AlphaFoldDB" id="A0A2S5RFG9"/>
<dbReference type="STRING" id="1399797.GCA_000518285_00884"/>
<organism evidence="2 3">
    <name type="scientific">Williamsoniiplasma lucivorax</name>
    <dbReference type="NCBI Taxonomy" id="209274"/>
    <lineage>
        <taxon>Bacteria</taxon>
        <taxon>Bacillati</taxon>
        <taxon>Mycoplasmatota</taxon>
        <taxon>Mollicutes</taxon>
        <taxon>Entomoplasmatales</taxon>
        <taxon>Williamsoniiplasma</taxon>
    </lineage>
</organism>
<feature type="transmembrane region" description="Helical" evidence="1">
    <location>
        <begin position="157"/>
        <end position="184"/>
    </location>
</feature>
<keyword evidence="1" id="KW-0812">Transmembrane</keyword>
<dbReference type="NCBIfam" id="NF045889">
    <property type="entry name" value="ICE_Mbov_0396_TM"/>
    <property type="match status" value="1"/>
</dbReference>
<evidence type="ECO:0000313" key="3">
    <source>
        <dbReference type="Proteomes" id="UP000237865"/>
    </source>
</evidence>
<sequence length="477" mass="52210">MLFSRQKQRGFIKEEKKNNKAFIFFVVCALLTMFFVFLYSEIPEVINITNKIGSLQYRSLQPRIPGTGGTTPILPLPPTPGFPGWNQQEFLDRLVFMLKQMNEAKSQKFMITLLKMFTLPIMYISYLMNYMLINFSTGGINQLIFGGQEWNIQNIPLAFWVVIVSVPLILVIIFLFQIISMVNMDDKRTVGMRLREASLASVKIVIYIFAIPVGFFVLGTALNIGIEYISFMVNKNGNDKYFAITDNLYKLLFFGAPIIQSGDFFARYHILNILLGAGSLPGSGGPAILKPVIKAFLSWGFVGMAAAIPTLIFILGIFVSVLEKTFWLFFTFITCIYYACASAFDGGTRFNQTREKIIAKTISIAVIMLGINLVTTVAAGMKGLIAYPPATGQVGTIIQPLISSIITIAVLMGIKKIAAEVESSIGENSNYSRIGSNTRANAQTASRLGSSVVKGGAFRGPGGAAKGVASNVIGGVA</sequence>
<dbReference type="NCBIfam" id="NF045848">
    <property type="entry name" value="MMCAP2_0566_fam"/>
    <property type="match status" value="1"/>
</dbReference>
<proteinExistence type="predicted"/>